<comment type="subcellular location">
    <subcellularLocation>
        <location evidence="1">Chromosome</location>
    </subcellularLocation>
</comment>
<dbReference type="InterPro" id="IPR000164">
    <property type="entry name" value="Histone_H3/CENP-A"/>
</dbReference>
<feature type="coiled-coil region" evidence="4">
    <location>
        <begin position="135"/>
        <end position="181"/>
    </location>
</feature>
<name>A0A9P3GWU4_9APHY</name>
<accession>A0A9P3GWU4</accession>
<dbReference type="EMBL" id="BPQB01000146">
    <property type="protein sequence ID" value="GJF00336.1"/>
    <property type="molecule type" value="Genomic_DNA"/>
</dbReference>
<sequence length="182" mass="19563">MATKSSPATGYIAPEAPAPRPPRTKQTARKSTGGRLPRKVLADMAARGQFASDSSDPPRLTIGTVFVTQRDGVNSVNQMGSGLALQLGSGSSNTGTTVGELTGLCDIVEDSQTMAQMHLDVLHEKILDFHAQQEVTKAELRLARAELALAHTKNKELRGDNEKLHEANVALRAENAALRRRK</sequence>
<dbReference type="GO" id="GO:0003677">
    <property type="term" value="F:DNA binding"/>
    <property type="evidence" value="ECO:0007669"/>
    <property type="project" value="InterPro"/>
</dbReference>
<evidence type="ECO:0000256" key="4">
    <source>
        <dbReference type="SAM" id="Coils"/>
    </source>
</evidence>
<evidence type="ECO:0000313" key="7">
    <source>
        <dbReference type="Proteomes" id="UP000703269"/>
    </source>
</evidence>
<organism evidence="6 7">
    <name type="scientific">Phanerochaete sordida</name>
    <dbReference type="NCBI Taxonomy" id="48140"/>
    <lineage>
        <taxon>Eukaryota</taxon>
        <taxon>Fungi</taxon>
        <taxon>Dikarya</taxon>
        <taxon>Basidiomycota</taxon>
        <taxon>Agaricomycotina</taxon>
        <taxon>Agaricomycetes</taxon>
        <taxon>Polyporales</taxon>
        <taxon>Phanerochaetaceae</taxon>
        <taxon>Phanerochaete</taxon>
    </lineage>
</organism>
<dbReference type="Proteomes" id="UP000703269">
    <property type="component" value="Unassembled WGS sequence"/>
</dbReference>
<comment type="caution">
    <text evidence="6">The sequence shown here is derived from an EMBL/GenBank/DDBJ whole genome shotgun (WGS) entry which is preliminary data.</text>
</comment>
<proteinExistence type="predicted"/>
<evidence type="ECO:0000256" key="3">
    <source>
        <dbReference type="ARBA" id="ARBA00023269"/>
    </source>
</evidence>
<evidence type="ECO:0000256" key="2">
    <source>
        <dbReference type="ARBA" id="ARBA00022454"/>
    </source>
</evidence>
<gene>
    <name evidence="6" type="ORF">PsYK624_166210</name>
</gene>
<dbReference type="GO" id="GO:0000786">
    <property type="term" value="C:nucleosome"/>
    <property type="evidence" value="ECO:0007669"/>
    <property type="project" value="UniProtKB-KW"/>
</dbReference>
<dbReference type="PRINTS" id="PR00622">
    <property type="entry name" value="HISTONEH3"/>
</dbReference>
<reference evidence="6 7" key="1">
    <citation type="submission" date="2021-08" db="EMBL/GenBank/DDBJ databases">
        <title>Draft Genome Sequence of Phanerochaete sordida strain YK-624.</title>
        <authorList>
            <person name="Mori T."/>
            <person name="Dohra H."/>
            <person name="Suzuki T."/>
            <person name="Kawagishi H."/>
            <person name="Hirai H."/>
        </authorList>
    </citation>
    <scope>NUCLEOTIDE SEQUENCE [LARGE SCALE GENOMIC DNA]</scope>
    <source>
        <strain evidence="6 7">YK-624</strain>
    </source>
</reference>
<keyword evidence="3" id="KW-0238">DNA-binding</keyword>
<keyword evidence="4" id="KW-0175">Coiled coil</keyword>
<evidence type="ECO:0000313" key="6">
    <source>
        <dbReference type="EMBL" id="GJF00336.1"/>
    </source>
</evidence>
<keyword evidence="2" id="KW-0158">Chromosome</keyword>
<dbReference type="GO" id="GO:0030527">
    <property type="term" value="F:structural constituent of chromatin"/>
    <property type="evidence" value="ECO:0007669"/>
    <property type="project" value="InterPro"/>
</dbReference>
<keyword evidence="7" id="KW-1185">Reference proteome</keyword>
<evidence type="ECO:0000256" key="1">
    <source>
        <dbReference type="ARBA" id="ARBA00004286"/>
    </source>
</evidence>
<evidence type="ECO:0000256" key="5">
    <source>
        <dbReference type="SAM" id="MobiDB-lite"/>
    </source>
</evidence>
<protein>
    <submittedName>
        <fullName evidence="6">Uncharacterized protein</fullName>
    </submittedName>
</protein>
<dbReference type="AlphaFoldDB" id="A0A9P3GWU4"/>
<keyword evidence="3" id="KW-0544">Nucleosome core</keyword>
<feature type="region of interest" description="Disordered" evidence="5">
    <location>
        <begin position="1"/>
        <end position="36"/>
    </location>
</feature>